<protein>
    <recommendedName>
        <fullName evidence="3">DUF4365 domain-containing protein</fullName>
    </recommendedName>
</protein>
<gene>
    <name evidence="1" type="ORF">FN976_20475</name>
</gene>
<dbReference type="AlphaFoldDB" id="A0A562ZKU9"/>
<comment type="caution">
    <text evidence="1">The sequence shown here is derived from an EMBL/GenBank/DDBJ whole genome shotgun (WGS) entry which is preliminary data.</text>
</comment>
<keyword evidence="2" id="KW-1185">Reference proteome</keyword>
<accession>A0A562ZKU9</accession>
<dbReference type="Proteomes" id="UP000318199">
    <property type="component" value="Unassembled WGS sequence"/>
</dbReference>
<name>A0A562ZKU9_9BURK</name>
<reference evidence="1 2" key="1">
    <citation type="submission" date="2019-07" db="EMBL/GenBank/DDBJ databases">
        <title>Caenimonas sedimenti sp. nov., isolated from activated sludge.</title>
        <authorList>
            <person name="Xu J."/>
        </authorList>
    </citation>
    <scope>NUCLEOTIDE SEQUENCE [LARGE SCALE GENOMIC DNA]</scope>
    <source>
        <strain evidence="1 2">HX-9-20</strain>
    </source>
</reference>
<evidence type="ECO:0000313" key="1">
    <source>
        <dbReference type="EMBL" id="TWO69113.1"/>
    </source>
</evidence>
<proteinExistence type="predicted"/>
<evidence type="ECO:0000313" key="2">
    <source>
        <dbReference type="Proteomes" id="UP000318199"/>
    </source>
</evidence>
<evidence type="ECO:0008006" key="3">
    <source>
        <dbReference type="Google" id="ProtNLM"/>
    </source>
</evidence>
<dbReference type="OrthoDB" id="5917942at2"/>
<organism evidence="1 2">
    <name type="scientific">Caenimonas sedimenti</name>
    <dbReference type="NCBI Taxonomy" id="2596921"/>
    <lineage>
        <taxon>Bacteria</taxon>
        <taxon>Pseudomonadati</taxon>
        <taxon>Pseudomonadota</taxon>
        <taxon>Betaproteobacteria</taxon>
        <taxon>Burkholderiales</taxon>
        <taxon>Comamonadaceae</taxon>
        <taxon>Caenimonas</taxon>
    </lineage>
</organism>
<dbReference type="RefSeq" id="WP_145894923.1">
    <property type="nucleotide sequence ID" value="NZ_VOBQ01000016.1"/>
</dbReference>
<dbReference type="EMBL" id="VOBQ01000016">
    <property type="protein sequence ID" value="TWO69113.1"/>
    <property type="molecule type" value="Genomic_DNA"/>
</dbReference>
<sequence length="174" mass="19663">MGAKTSSPSDERHFRQSTRREKVVEHLFVGELLRLFWTQNSNVEVLRPEVDAAGYDIVLTKGRVTRHVQIKASTGKRKDFPINVSLGAQPSGCIVWLIVDEHLQFQKYFWYGARPGWRLPDLEGFPTARRTTPRSDGIRPDRPSIRSVPCAAFKEVESVEAVALKLFGKGSQTV</sequence>